<accession>A0A942SXH7</accession>
<evidence type="ECO:0008006" key="3">
    <source>
        <dbReference type="Google" id="ProtNLM"/>
    </source>
</evidence>
<protein>
    <recommendedName>
        <fullName evidence="3">PH domain-containing protein</fullName>
    </recommendedName>
</protein>
<dbReference type="EMBL" id="JAGYPE010000002">
    <property type="protein sequence ID" value="MBS4181548.1"/>
    <property type="molecule type" value="Genomic_DNA"/>
</dbReference>
<organism evidence="2">
    <name type="scientific">Neobacillus citreus</name>
    <dbReference type="NCBI Taxonomy" id="2833578"/>
    <lineage>
        <taxon>Bacteria</taxon>
        <taxon>Bacillati</taxon>
        <taxon>Bacillota</taxon>
        <taxon>Bacilli</taxon>
        <taxon>Bacillales</taxon>
        <taxon>Bacillaceae</taxon>
        <taxon>Neobacillus</taxon>
    </lineage>
</organism>
<proteinExistence type="predicted"/>
<keyword evidence="1" id="KW-0472">Membrane</keyword>
<keyword evidence="1" id="KW-0812">Transmembrane</keyword>
<sequence length="223" mass="25168">MLTVAVWMRQVAILRAVCDAPPEILEFSPVQLSKWRIIFGGLGPTALCALVGGIVVLFPAGRSTAIGLAFYGALYAVMVWPAIGLAVWHRRVTTIRITDDSVEFRGIVRRRLLPRDEDLRCLRSAFDNWPANEVLFVVHGGRRRRRIRIDSWNWTTPRIREISGVLRARTRLPSKGKKIEQLVPGATRYWERSPIKLFAIVMAWSVAVLIAIIVVFGFIVPLS</sequence>
<evidence type="ECO:0000256" key="1">
    <source>
        <dbReference type="SAM" id="Phobius"/>
    </source>
</evidence>
<feature type="transmembrane region" description="Helical" evidence="1">
    <location>
        <begin position="37"/>
        <end position="60"/>
    </location>
</feature>
<gene>
    <name evidence="2" type="ORF">KHB02_09140</name>
</gene>
<evidence type="ECO:0000313" key="2">
    <source>
        <dbReference type="EMBL" id="MBS4181548.1"/>
    </source>
</evidence>
<feature type="transmembrane region" description="Helical" evidence="1">
    <location>
        <begin position="197"/>
        <end position="220"/>
    </location>
</feature>
<reference evidence="2" key="1">
    <citation type="submission" date="2021-05" db="EMBL/GenBank/DDBJ databases">
        <title>Novel Bacillus species.</title>
        <authorList>
            <person name="Liu G."/>
        </authorList>
    </citation>
    <scope>NUCLEOTIDE SEQUENCE</scope>
    <source>
        <strain evidence="2">FJAT-50051</strain>
    </source>
</reference>
<comment type="caution">
    <text evidence="2">The sequence shown here is derived from an EMBL/GenBank/DDBJ whole genome shotgun (WGS) entry which is preliminary data.</text>
</comment>
<keyword evidence="1" id="KW-1133">Transmembrane helix</keyword>
<feature type="transmembrane region" description="Helical" evidence="1">
    <location>
        <begin position="66"/>
        <end position="88"/>
    </location>
</feature>
<dbReference type="AlphaFoldDB" id="A0A942SXH7"/>
<name>A0A942SXH7_9BACI</name>